<dbReference type="InterPro" id="IPR025249">
    <property type="entry name" value="TF_NusA_KH_1st"/>
</dbReference>
<evidence type="ECO:0000256" key="6">
    <source>
        <dbReference type="ARBA" id="ARBA00023163"/>
    </source>
</evidence>
<dbReference type="GO" id="GO:0003723">
    <property type="term" value="F:RNA binding"/>
    <property type="evidence" value="ECO:0007669"/>
    <property type="project" value="UniProtKB-UniRule"/>
</dbReference>
<proteinExistence type="inferred from homology"/>
<dbReference type="Gene3D" id="3.30.300.20">
    <property type="match status" value="2"/>
</dbReference>
<dbReference type="FunFam" id="3.30.300.20:FF:000002">
    <property type="entry name" value="Transcription termination/antitermination protein NusA"/>
    <property type="match status" value="1"/>
</dbReference>
<dbReference type="FunFam" id="3.30.300.20:FF:000005">
    <property type="entry name" value="Transcription termination/antitermination protein NusA"/>
    <property type="match status" value="1"/>
</dbReference>
<dbReference type="OrthoDB" id="9807233at2"/>
<dbReference type="GO" id="GO:0003700">
    <property type="term" value="F:DNA-binding transcription factor activity"/>
    <property type="evidence" value="ECO:0007669"/>
    <property type="project" value="InterPro"/>
</dbReference>
<feature type="domain" description="S1 motif" evidence="10">
    <location>
        <begin position="143"/>
        <end position="207"/>
    </location>
</feature>
<dbReference type="GO" id="GO:0006353">
    <property type="term" value="P:DNA-templated transcription termination"/>
    <property type="evidence" value="ECO:0007669"/>
    <property type="project" value="UniProtKB-UniRule"/>
</dbReference>
<evidence type="ECO:0000313" key="12">
    <source>
        <dbReference type="Proteomes" id="UP000285232"/>
    </source>
</evidence>
<dbReference type="Pfam" id="PF26594">
    <property type="entry name" value="KH_NusA_2nd"/>
    <property type="match status" value="1"/>
</dbReference>
<dbReference type="Pfam" id="PF00575">
    <property type="entry name" value="S1"/>
    <property type="match status" value="1"/>
</dbReference>
<evidence type="ECO:0000256" key="8">
    <source>
        <dbReference type="SAM" id="Coils"/>
    </source>
</evidence>
<feature type="compositionally biased region" description="Basic and acidic residues" evidence="9">
    <location>
        <begin position="494"/>
        <end position="505"/>
    </location>
</feature>
<sequence length="569" mass="63004">MASPISANKAELLAIANAVASEKMIDKSIVIEAMEEAIQKAARARFGQENDIRAKLDPVNGDLRLWRVVEVVEEVEDYFKQVDLEQAQKLEDGASVGDFIVDPLPAMDDLGRIDAQSAKQVIFQKVRDAERERQFEEFKDRGGEVITGVIKSVEFGHVIVNLGRAEGVIRRDQQIPREAARVGERIRALIMKVERNNRGPQIFLSRAHPDFMRKLFAQEVPEIYDGIIEIKAAARDPGSRAKIGVISHDSSIDPVGACVGMKGSRVQAVVQEMQGEKIDIIPWSEDTATFVVNALQPATVSRVVLDEEEGRIEVVVPDDQLSLAIGRRGQNVRLASQLTDSQIDIMTEEEASEKRSKEFAERSKMFEEELDVDETLSQLLVAEGFVELEEVAYVELDELAAIEGFDDELAEELQSRAKEALDRQEEEHRAARRELGVDDALADIPHLTEEMLVVLGKAGIKDLDDLADLATDELIAKKREAPRRRQSPDAGPPMRRDRPMREQDKGGVLGAYGLSEEQGNEIIMAARAHWFEDEEPQAAPGGSEDEEEAAPAAASETQAEEAADAESSK</sequence>
<dbReference type="CDD" id="cd22529">
    <property type="entry name" value="KH-II_NusA_rpt2"/>
    <property type="match status" value="1"/>
</dbReference>
<dbReference type="HAMAP" id="MF_00945_B">
    <property type="entry name" value="NusA_B"/>
    <property type="match status" value="1"/>
</dbReference>
<keyword evidence="4 7" id="KW-0694">RNA-binding</keyword>
<dbReference type="SUPFAM" id="SSF47794">
    <property type="entry name" value="Rad51 N-terminal domain-like"/>
    <property type="match status" value="1"/>
</dbReference>
<dbReference type="Gene3D" id="1.10.150.20">
    <property type="entry name" value="5' to 3' exonuclease, C-terminal subdomain"/>
    <property type="match status" value="2"/>
</dbReference>
<dbReference type="InterPro" id="IPR010214">
    <property type="entry name" value="Tscrpt_termin_fac_NusA_C_rpt"/>
</dbReference>
<dbReference type="PANTHER" id="PTHR22648">
    <property type="entry name" value="TRANSCRIPTION TERMINATION FACTOR NUSA"/>
    <property type="match status" value="1"/>
</dbReference>
<keyword evidence="8" id="KW-0175">Coiled coil</keyword>
<dbReference type="InterPro" id="IPR004087">
    <property type="entry name" value="KH_dom"/>
</dbReference>
<feature type="region of interest" description="Disordered" evidence="9">
    <location>
        <begin position="477"/>
        <end position="569"/>
    </location>
</feature>
<dbReference type="Pfam" id="PF13184">
    <property type="entry name" value="KH_NusA_1st"/>
    <property type="match status" value="1"/>
</dbReference>
<comment type="subcellular location">
    <subcellularLocation>
        <location evidence="7">Cytoplasm</location>
    </subcellularLocation>
</comment>
<evidence type="ECO:0000256" key="1">
    <source>
        <dbReference type="ARBA" id="ARBA00022472"/>
    </source>
</evidence>
<organism evidence="11 12">
    <name type="scientific">Aurantiacibacter aquimixticola</name>
    <dbReference type="NCBI Taxonomy" id="1958945"/>
    <lineage>
        <taxon>Bacteria</taxon>
        <taxon>Pseudomonadati</taxon>
        <taxon>Pseudomonadota</taxon>
        <taxon>Alphaproteobacteria</taxon>
        <taxon>Sphingomonadales</taxon>
        <taxon>Erythrobacteraceae</taxon>
        <taxon>Aurantiacibacter</taxon>
    </lineage>
</organism>
<dbReference type="Pfam" id="PF08529">
    <property type="entry name" value="NusA_N"/>
    <property type="match status" value="1"/>
</dbReference>
<keyword evidence="3 7" id="KW-0889">Transcription antitermination</keyword>
<evidence type="ECO:0000313" key="11">
    <source>
        <dbReference type="EMBL" id="RJY08096.1"/>
    </source>
</evidence>
<dbReference type="PROSITE" id="PS50084">
    <property type="entry name" value="KH_TYPE_1"/>
    <property type="match status" value="1"/>
</dbReference>
<evidence type="ECO:0000256" key="3">
    <source>
        <dbReference type="ARBA" id="ARBA00022814"/>
    </source>
</evidence>
<dbReference type="InterPro" id="IPR010995">
    <property type="entry name" value="DNA_repair_Rad51/TF_NusA_a-hlx"/>
</dbReference>
<dbReference type="Gene3D" id="3.30.1480.10">
    <property type="entry name" value="NusA, N-terminal domain"/>
    <property type="match status" value="1"/>
</dbReference>
<dbReference type="Proteomes" id="UP000285232">
    <property type="component" value="Unassembled WGS sequence"/>
</dbReference>
<dbReference type="InterPro" id="IPR013735">
    <property type="entry name" value="TF_NusA_N"/>
</dbReference>
<keyword evidence="5 7" id="KW-0805">Transcription regulation</keyword>
<dbReference type="SUPFAM" id="SSF50249">
    <property type="entry name" value="Nucleic acid-binding proteins"/>
    <property type="match status" value="1"/>
</dbReference>
<dbReference type="EMBL" id="RAHX01000001">
    <property type="protein sequence ID" value="RJY08096.1"/>
    <property type="molecule type" value="Genomic_DNA"/>
</dbReference>
<dbReference type="Gene3D" id="2.40.50.140">
    <property type="entry name" value="Nucleic acid-binding proteins"/>
    <property type="match status" value="1"/>
</dbReference>
<dbReference type="InterPro" id="IPR015946">
    <property type="entry name" value="KH_dom-like_a/b"/>
</dbReference>
<dbReference type="InterPro" id="IPR036555">
    <property type="entry name" value="NusA_N_sf"/>
</dbReference>
<evidence type="ECO:0000256" key="4">
    <source>
        <dbReference type="ARBA" id="ARBA00022884"/>
    </source>
</evidence>
<evidence type="ECO:0000256" key="5">
    <source>
        <dbReference type="ARBA" id="ARBA00023015"/>
    </source>
</evidence>
<keyword evidence="2 7" id="KW-0963">Cytoplasm</keyword>
<protein>
    <recommendedName>
        <fullName evidence="7">Transcription termination/antitermination protein NusA</fullName>
    </recommendedName>
</protein>
<dbReference type="CDD" id="cd04455">
    <property type="entry name" value="S1_NusA"/>
    <property type="match status" value="1"/>
</dbReference>
<dbReference type="NCBIfam" id="TIGR01953">
    <property type="entry name" value="NusA"/>
    <property type="match status" value="1"/>
</dbReference>
<gene>
    <name evidence="7 11" type="primary">nusA</name>
    <name evidence="11" type="ORF">D6201_00835</name>
</gene>
<dbReference type="InterPro" id="IPR012340">
    <property type="entry name" value="NA-bd_OB-fold"/>
</dbReference>
<feature type="compositionally biased region" description="Acidic residues" evidence="9">
    <location>
        <begin position="558"/>
        <end position="569"/>
    </location>
</feature>
<evidence type="ECO:0000256" key="2">
    <source>
        <dbReference type="ARBA" id="ARBA00022490"/>
    </source>
</evidence>
<reference evidence="11 12" key="1">
    <citation type="journal article" date="2017" name="Int. J. Syst. Evol. Microbiol.">
        <title>Erythrobacter aquimixticola sp. nov., isolated from the junction between the ocean and a freshwater spring.</title>
        <authorList>
            <person name="Park S."/>
            <person name="Jung Y.T."/>
            <person name="Choi S.J."/>
            <person name="Yoon J.H."/>
        </authorList>
    </citation>
    <scope>NUCLEOTIDE SEQUENCE [LARGE SCALE GENOMIC DNA]</scope>
    <source>
        <strain evidence="11 12">JSSK-14</strain>
    </source>
</reference>
<keyword evidence="12" id="KW-1185">Reference proteome</keyword>
<keyword evidence="6 7" id="KW-0804">Transcription</keyword>
<comment type="similarity">
    <text evidence="7">Belongs to the NusA family.</text>
</comment>
<dbReference type="CDD" id="cd02134">
    <property type="entry name" value="KH-II_NusA_rpt1"/>
    <property type="match status" value="1"/>
</dbReference>
<name>A0A419RQP7_9SPHN</name>
<dbReference type="InterPro" id="IPR030842">
    <property type="entry name" value="TF_NusA_bacterial"/>
</dbReference>
<dbReference type="SUPFAM" id="SSF54814">
    <property type="entry name" value="Prokaryotic type KH domain (KH-domain type II)"/>
    <property type="match status" value="2"/>
</dbReference>
<dbReference type="InterPro" id="IPR010213">
    <property type="entry name" value="TF_NusA"/>
</dbReference>
<evidence type="ECO:0000256" key="9">
    <source>
        <dbReference type="SAM" id="MobiDB-lite"/>
    </source>
</evidence>
<dbReference type="PANTHER" id="PTHR22648:SF0">
    <property type="entry name" value="TRANSCRIPTION TERMINATION_ANTITERMINATION PROTEIN NUSA"/>
    <property type="match status" value="1"/>
</dbReference>
<feature type="coiled-coil region" evidence="8">
    <location>
        <begin position="407"/>
        <end position="434"/>
    </location>
</feature>
<dbReference type="SUPFAM" id="SSF69705">
    <property type="entry name" value="Transcription factor NusA, N-terminal domain"/>
    <property type="match status" value="1"/>
</dbReference>
<dbReference type="PROSITE" id="PS50126">
    <property type="entry name" value="S1"/>
    <property type="match status" value="1"/>
</dbReference>
<comment type="function">
    <text evidence="7">Participates in both transcription termination and antitermination.</text>
</comment>
<dbReference type="RefSeq" id="WP_120046986.1">
    <property type="nucleotide sequence ID" value="NZ_RAHX01000001.1"/>
</dbReference>
<dbReference type="InterPro" id="IPR003029">
    <property type="entry name" value="S1_domain"/>
</dbReference>
<dbReference type="SMART" id="SM00316">
    <property type="entry name" value="S1"/>
    <property type="match status" value="1"/>
</dbReference>
<dbReference type="GO" id="GO:0000166">
    <property type="term" value="F:nucleotide binding"/>
    <property type="evidence" value="ECO:0007669"/>
    <property type="project" value="InterPro"/>
</dbReference>
<dbReference type="AlphaFoldDB" id="A0A419RQP7"/>
<dbReference type="GO" id="GO:0031564">
    <property type="term" value="P:transcription antitermination"/>
    <property type="evidence" value="ECO:0007669"/>
    <property type="project" value="UniProtKB-UniRule"/>
</dbReference>
<comment type="caution">
    <text evidence="11">The sequence shown here is derived from an EMBL/GenBank/DDBJ whole genome shotgun (WGS) entry which is preliminary data.</text>
</comment>
<evidence type="ECO:0000259" key="10">
    <source>
        <dbReference type="PROSITE" id="PS50126"/>
    </source>
</evidence>
<dbReference type="SMART" id="SM00322">
    <property type="entry name" value="KH"/>
    <property type="match status" value="2"/>
</dbReference>
<dbReference type="GO" id="GO:0005829">
    <property type="term" value="C:cytosol"/>
    <property type="evidence" value="ECO:0007669"/>
    <property type="project" value="TreeGrafter"/>
</dbReference>
<accession>A0A419RQP7</accession>
<dbReference type="NCBIfam" id="TIGR01954">
    <property type="entry name" value="nusA_Cterm_rpt"/>
    <property type="match status" value="1"/>
</dbReference>
<comment type="subunit">
    <text evidence="7">Monomer. Binds directly to the core enzyme of the DNA-dependent RNA polymerase and to nascent RNA.</text>
</comment>
<dbReference type="InterPro" id="IPR009019">
    <property type="entry name" value="KH_sf_prok-type"/>
</dbReference>
<keyword evidence="1 7" id="KW-0806">Transcription termination</keyword>
<dbReference type="InterPro" id="IPR058582">
    <property type="entry name" value="KH_NusA_2nd"/>
</dbReference>
<evidence type="ECO:0000256" key="7">
    <source>
        <dbReference type="HAMAP-Rule" id="MF_00945"/>
    </source>
</evidence>